<sequence length="142" mass="15262">MASANRSKATSIFSNFVLIISLLLIIISVVESRSLGDGFLKAKSTPQCNTVVEVASGDTCYAITQQFKMTIDIFDSINPNINRDALFVGQWVVPSNDHNIAGFDSGKTSSILGYTGLAICKPVSTSGSIDHQLNSRHARQPV</sequence>
<evidence type="ECO:0000256" key="1">
    <source>
        <dbReference type="SAM" id="SignalP"/>
    </source>
</evidence>
<feature type="domain" description="LysM" evidence="2">
    <location>
        <begin position="50"/>
        <end position="94"/>
    </location>
</feature>
<keyword evidence="1" id="KW-0732">Signal</keyword>
<dbReference type="CDD" id="cd00118">
    <property type="entry name" value="LysM"/>
    <property type="match status" value="1"/>
</dbReference>
<gene>
    <name evidence="3" type="ORF">JRO89_XS08G0079400</name>
</gene>
<feature type="signal peptide" evidence="1">
    <location>
        <begin position="1"/>
        <end position="32"/>
    </location>
</feature>
<protein>
    <recommendedName>
        <fullName evidence="2">LysM domain-containing protein</fullName>
    </recommendedName>
</protein>
<keyword evidence="4" id="KW-1185">Reference proteome</keyword>
<evidence type="ECO:0000259" key="2">
    <source>
        <dbReference type="PROSITE" id="PS51782"/>
    </source>
</evidence>
<name>A0ABQ8HNZ7_9ROSI</name>
<comment type="caution">
    <text evidence="3">The sequence shown here is derived from an EMBL/GenBank/DDBJ whole genome shotgun (WGS) entry which is preliminary data.</text>
</comment>
<dbReference type="Proteomes" id="UP000827721">
    <property type="component" value="Unassembled WGS sequence"/>
</dbReference>
<evidence type="ECO:0000313" key="3">
    <source>
        <dbReference type="EMBL" id="KAH7566072.1"/>
    </source>
</evidence>
<proteinExistence type="predicted"/>
<dbReference type="EMBL" id="JAFEMO010000008">
    <property type="protein sequence ID" value="KAH7566072.1"/>
    <property type="molecule type" value="Genomic_DNA"/>
</dbReference>
<dbReference type="Gene3D" id="3.10.350.10">
    <property type="entry name" value="LysM domain"/>
    <property type="match status" value="1"/>
</dbReference>
<evidence type="ECO:0000313" key="4">
    <source>
        <dbReference type="Proteomes" id="UP000827721"/>
    </source>
</evidence>
<accession>A0ABQ8HNZ7</accession>
<dbReference type="InterPro" id="IPR018392">
    <property type="entry name" value="LysM"/>
</dbReference>
<dbReference type="SMART" id="SM00257">
    <property type="entry name" value="LysM"/>
    <property type="match status" value="1"/>
</dbReference>
<reference evidence="3 4" key="1">
    <citation type="submission" date="2021-02" db="EMBL/GenBank/DDBJ databases">
        <title>Plant Genome Project.</title>
        <authorList>
            <person name="Zhang R.-G."/>
        </authorList>
    </citation>
    <scope>NUCLEOTIDE SEQUENCE [LARGE SCALE GENOMIC DNA]</scope>
    <source>
        <tissue evidence="3">Leaves</tissue>
    </source>
</reference>
<dbReference type="SUPFAM" id="SSF54106">
    <property type="entry name" value="LysM domain"/>
    <property type="match status" value="1"/>
</dbReference>
<feature type="chain" id="PRO_5045946607" description="LysM domain-containing protein" evidence="1">
    <location>
        <begin position="33"/>
        <end position="142"/>
    </location>
</feature>
<organism evidence="3 4">
    <name type="scientific">Xanthoceras sorbifolium</name>
    <dbReference type="NCBI Taxonomy" id="99658"/>
    <lineage>
        <taxon>Eukaryota</taxon>
        <taxon>Viridiplantae</taxon>
        <taxon>Streptophyta</taxon>
        <taxon>Embryophyta</taxon>
        <taxon>Tracheophyta</taxon>
        <taxon>Spermatophyta</taxon>
        <taxon>Magnoliopsida</taxon>
        <taxon>eudicotyledons</taxon>
        <taxon>Gunneridae</taxon>
        <taxon>Pentapetalae</taxon>
        <taxon>rosids</taxon>
        <taxon>malvids</taxon>
        <taxon>Sapindales</taxon>
        <taxon>Sapindaceae</taxon>
        <taxon>Xanthoceroideae</taxon>
        <taxon>Xanthoceras</taxon>
    </lineage>
</organism>
<dbReference type="Pfam" id="PF01476">
    <property type="entry name" value="LysM"/>
    <property type="match status" value="1"/>
</dbReference>
<dbReference type="InterPro" id="IPR036779">
    <property type="entry name" value="LysM_dom_sf"/>
</dbReference>
<dbReference type="PROSITE" id="PS51782">
    <property type="entry name" value="LYSM"/>
    <property type="match status" value="1"/>
</dbReference>